<proteinExistence type="inferred from homology"/>
<dbReference type="InterPro" id="IPR012132">
    <property type="entry name" value="GMC_OxRdtase"/>
</dbReference>
<reference evidence="2" key="1">
    <citation type="submission" date="2020-11" db="EMBL/GenBank/DDBJ databases">
        <authorList>
            <consortium name="DOE Joint Genome Institute"/>
            <person name="Ahrendt S."/>
            <person name="Riley R."/>
            <person name="Andreopoulos W."/>
            <person name="Labutti K."/>
            <person name="Pangilinan J."/>
            <person name="Ruiz-Duenas F.J."/>
            <person name="Barrasa J.M."/>
            <person name="Sanchez-Garcia M."/>
            <person name="Camarero S."/>
            <person name="Miyauchi S."/>
            <person name="Serrano A."/>
            <person name="Linde D."/>
            <person name="Babiker R."/>
            <person name="Drula E."/>
            <person name="Ayuso-Fernandez I."/>
            <person name="Pacheco R."/>
            <person name="Padilla G."/>
            <person name="Ferreira P."/>
            <person name="Barriuso J."/>
            <person name="Kellner H."/>
            <person name="Castanera R."/>
            <person name="Alfaro M."/>
            <person name="Ramirez L."/>
            <person name="Pisabarro A.G."/>
            <person name="Kuo A."/>
            <person name="Tritt A."/>
            <person name="Lipzen A."/>
            <person name="He G."/>
            <person name="Yan M."/>
            <person name="Ng V."/>
            <person name="Cullen D."/>
            <person name="Martin F."/>
            <person name="Rosso M.-N."/>
            <person name="Henrissat B."/>
            <person name="Hibbett D."/>
            <person name="Martinez A.T."/>
            <person name="Grigoriev I.V."/>
        </authorList>
    </citation>
    <scope>NUCLEOTIDE SEQUENCE</scope>
    <source>
        <strain evidence="2">CBS 247.69</strain>
    </source>
</reference>
<evidence type="ECO:0000256" key="1">
    <source>
        <dbReference type="ARBA" id="ARBA00010790"/>
    </source>
</evidence>
<dbReference type="GO" id="GO:0050660">
    <property type="term" value="F:flavin adenine dinucleotide binding"/>
    <property type="evidence" value="ECO:0007669"/>
    <property type="project" value="InterPro"/>
</dbReference>
<protein>
    <recommendedName>
        <fullName evidence="4">Glucose-methanol-choline oxidoreductase N-terminal domain-containing protein</fullName>
    </recommendedName>
</protein>
<dbReference type="InterPro" id="IPR036188">
    <property type="entry name" value="FAD/NAD-bd_sf"/>
</dbReference>
<accession>A0A9P5YCM5</accession>
<comment type="caution">
    <text evidence="2">The sequence shown here is derived from an EMBL/GenBank/DDBJ whole genome shotgun (WGS) entry which is preliminary data.</text>
</comment>
<gene>
    <name evidence="2" type="ORF">BDZ94DRAFT_1155776</name>
</gene>
<dbReference type="AlphaFoldDB" id="A0A9P5YCM5"/>
<dbReference type="Gene3D" id="3.50.50.60">
    <property type="entry name" value="FAD/NAD(P)-binding domain"/>
    <property type="match status" value="1"/>
</dbReference>
<sequence>IMPSSFDYVIIGGGSAGMVVASRLAEDTTVTVGVLEAGYDITHDQNVRVPGTL</sequence>
<name>A0A9P5YCM5_9AGAR</name>
<dbReference type="PANTHER" id="PTHR11552:SF147">
    <property type="entry name" value="CHOLINE DEHYDROGENASE, MITOCHONDRIAL"/>
    <property type="match status" value="1"/>
</dbReference>
<dbReference type="Pfam" id="PF05834">
    <property type="entry name" value="Lycopene_cycl"/>
    <property type="match status" value="1"/>
</dbReference>
<comment type="similarity">
    <text evidence="1">Belongs to the GMC oxidoreductase family.</text>
</comment>
<keyword evidence="3" id="KW-1185">Reference proteome</keyword>
<evidence type="ECO:0008006" key="4">
    <source>
        <dbReference type="Google" id="ProtNLM"/>
    </source>
</evidence>
<evidence type="ECO:0000313" key="3">
    <source>
        <dbReference type="Proteomes" id="UP000807353"/>
    </source>
</evidence>
<dbReference type="GO" id="GO:0016491">
    <property type="term" value="F:oxidoreductase activity"/>
    <property type="evidence" value="ECO:0007669"/>
    <property type="project" value="TreeGrafter"/>
</dbReference>
<dbReference type="Proteomes" id="UP000807353">
    <property type="component" value="Unassembled WGS sequence"/>
</dbReference>
<feature type="non-terminal residue" evidence="2">
    <location>
        <position position="1"/>
    </location>
</feature>
<dbReference type="PANTHER" id="PTHR11552">
    <property type="entry name" value="GLUCOSE-METHANOL-CHOLINE GMC OXIDOREDUCTASE"/>
    <property type="match status" value="1"/>
</dbReference>
<dbReference type="SUPFAM" id="SSF51905">
    <property type="entry name" value="FAD/NAD(P)-binding domain"/>
    <property type="match status" value="1"/>
</dbReference>
<organism evidence="2 3">
    <name type="scientific">Collybia nuda</name>
    <dbReference type="NCBI Taxonomy" id="64659"/>
    <lineage>
        <taxon>Eukaryota</taxon>
        <taxon>Fungi</taxon>
        <taxon>Dikarya</taxon>
        <taxon>Basidiomycota</taxon>
        <taxon>Agaricomycotina</taxon>
        <taxon>Agaricomycetes</taxon>
        <taxon>Agaricomycetidae</taxon>
        <taxon>Agaricales</taxon>
        <taxon>Tricholomatineae</taxon>
        <taxon>Clitocybaceae</taxon>
        <taxon>Collybia</taxon>
    </lineage>
</organism>
<dbReference type="EMBL" id="MU150236">
    <property type="protein sequence ID" value="KAF9467538.1"/>
    <property type="molecule type" value="Genomic_DNA"/>
</dbReference>
<evidence type="ECO:0000313" key="2">
    <source>
        <dbReference type="EMBL" id="KAF9467538.1"/>
    </source>
</evidence>
<dbReference type="OrthoDB" id="269227at2759"/>